<evidence type="ECO:0000256" key="7">
    <source>
        <dbReference type="SAM" id="Phobius"/>
    </source>
</evidence>
<dbReference type="SUPFAM" id="SSF90123">
    <property type="entry name" value="ABC transporter transmembrane region"/>
    <property type="match status" value="1"/>
</dbReference>
<dbReference type="PROSITE" id="PS00211">
    <property type="entry name" value="ABC_TRANSPORTER_1"/>
    <property type="match status" value="1"/>
</dbReference>
<evidence type="ECO:0000259" key="9">
    <source>
        <dbReference type="PROSITE" id="PS50929"/>
    </source>
</evidence>
<keyword evidence="4 10" id="KW-0067">ATP-binding</keyword>
<dbReference type="InterPro" id="IPR011527">
    <property type="entry name" value="ABC1_TM_dom"/>
</dbReference>
<sequence length="386" mass="41518">MVEFAQAQSVLRAFNGEGGGTRFLEQAIDQQKESGTQLIYISTASVVLNSWVVQIIFAALIIVAALGINQWLGIDLSAGEVVGTVIALLLVNRFVDPLLDIAGYGEALRGARSQLNAVQEIFAIQPLPEPKVSRKPISSSVEFKNVSFHYEEGTPDVIRKLNLRINPGSMTALIGASGSGKSTLISLIARFFDVTDGAVLVGGVDVREMSSDELSSQISQIFQKTYLFAGSIAENIRVGKPNATDAEVQEAIRLAGVDEILARLPDGIDTLVGEGGARLSGGERQRISIARALIKDAPILLVDEATAALDAENQAAIAETLAKLRGKRTLIVIAHQLSTISMSDQIVVLEKGHIIENGSHDELQQQDGRYAYFLSQRNMAKGWRIA</sequence>
<keyword evidence="3" id="KW-0547">Nucleotide-binding</keyword>
<dbReference type="PANTHER" id="PTHR43394">
    <property type="entry name" value="ATP-DEPENDENT PERMEASE MDL1, MITOCHONDRIAL"/>
    <property type="match status" value="1"/>
</dbReference>
<dbReference type="GO" id="GO:0005524">
    <property type="term" value="F:ATP binding"/>
    <property type="evidence" value="ECO:0007669"/>
    <property type="project" value="UniProtKB-KW"/>
</dbReference>
<evidence type="ECO:0000313" key="11">
    <source>
        <dbReference type="Proteomes" id="UP001278188"/>
    </source>
</evidence>
<dbReference type="InterPro" id="IPR036640">
    <property type="entry name" value="ABC1_TM_sf"/>
</dbReference>
<dbReference type="Gene3D" id="3.40.50.300">
    <property type="entry name" value="P-loop containing nucleotide triphosphate hydrolases"/>
    <property type="match status" value="1"/>
</dbReference>
<dbReference type="RefSeq" id="WP_317081039.1">
    <property type="nucleotide sequence ID" value="NZ_JASVDY010000001.1"/>
</dbReference>
<evidence type="ECO:0000259" key="8">
    <source>
        <dbReference type="PROSITE" id="PS50893"/>
    </source>
</evidence>
<keyword evidence="11" id="KW-1185">Reference proteome</keyword>
<feature type="transmembrane region" description="Helical" evidence="7">
    <location>
        <begin position="38"/>
        <end position="65"/>
    </location>
</feature>
<dbReference type="Gene3D" id="1.20.1560.10">
    <property type="entry name" value="ABC transporter type 1, transmembrane domain"/>
    <property type="match status" value="1"/>
</dbReference>
<dbReference type="InterPro" id="IPR039421">
    <property type="entry name" value="Type_1_exporter"/>
</dbReference>
<feature type="domain" description="ABC transmembrane type-1" evidence="9">
    <location>
        <begin position="1"/>
        <end position="110"/>
    </location>
</feature>
<evidence type="ECO:0000256" key="6">
    <source>
        <dbReference type="ARBA" id="ARBA00023136"/>
    </source>
</evidence>
<feature type="domain" description="ABC transporter" evidence="8">
    <location>
        <begin position="141"/>
        <end position="376"/>
    </location>
</feature>
<dbReference type="PROSITE" id="PS50893">
    <property type="entry name" value="ABC_TRANSPORTER_2"/>
    <property type="match status" value="1"/>
</dbReference>
<dbReference type="InterPro" id="IPR027417">
    <property type="entry name" value="P-loop_NTPase"/>
</dbReference>
<evidence type="ECO:0000256" key="2">
    <source>
        <dbReference type="ARBA" id="ARBA00022692"/>
    </source>
</evidence>
<dbReference type="SMART" id="SM00382">
    <property type="entry name" value="AAA"/>
    <property type="match status" value="1"/>
</dbReference>
<protein>
    <submittedName>
        <fullName evidence="10">ABC transporter ATP-binding protein</fullName>
    </submittedName>
</protein>
<dbReference type="PANTHER" id="PTHR43394:SF1">
    <property type="entry name" value="ATP-BINDING CASSETTE SUB-FAMILY B MEMBER 10, MITOCHONDRIAL"/>
    <property type="match status" value="1"/>
</dbReference>
<dbReference type="Proteomes" id="UP001278188">
    <property type="component" value="Unassembled WGS sequence"/>
</dbReference>
<dbReference type="SUPFAM" id="SSF52540">
    <property type="entry name" value="P-loop containing nucleoside triphosphate hydrolases"/>
    <property type="match status" value="1"/>
</dbReference>
<dbReference type="PROSITE" id="PS50929">
    <property type="entry name" value="ABC_TM1F"/>
    <property type="match status" value="1"/>
</dbReference>
<organism evidence="10 11">
    <name type="scientific">Acinetobacter chinensis</name>
    <dbReference type="NCBI Taxonomy" id="2004650"/>
    <lineage>
        <taxon>Bacteria</taxon>
        <taxon>Pseudomonadati</taxon>
        <taxon>Pseudomonadota</taxon>
        <taxon>Gammaproteobacteria</taxon>
        <taxon>Moraxellales</taxon>
        <taxon>Moraxellaceae</taxon>
        <taxon>Acinetobacter</taxon>
    </lineage>
</organism>
<accession>A0ABU3WAJ9</accession>
<keyword evidence="6 7" id="KW-0472">Membrane</keyword>
<keyword evidence="2 7" id="KW-0812">Transmembrane</keyword>
<evidence type="ECO:0000256" key="5">
    <source>
        <dbReference type="ARBA" id="ARBA00022989"/>
    </source>
</evidence>
<dbReference type="InterPro" id="IPR003439">
    <property type="entry name" value="ABC_transporter-like_ATP-bd"/>
</dbReference>
<dbReference type="EMBL" id="JASVDY010000001">
    <property type="protein sequence ID" value="MDV2467425.1"/>
    <property type="molecule type" value="Genomic_DNA"/>
</dbReference>
<evidence type="ECO:0000256" key="4">
    <source>
        <dbReference type="ARBA" id="ARBA00022840"/>
    </source>
</evidence>
<dbReference type="InterPro" id="IPR017871">
    <property type="entry name" value="ABC_transporter-like_CS"/>
</dbReference>
<dbReference type="InterPro" id="IPR003593">
    <property type="entry name" value="AAA+_ATPase"/>
</dbReference>
<evidence type="ECO:0000256" key="3">
    <source>
        <dbReference type="ARBA" id="ARBA00022741"/>
    </source>
</evidence>
<dbReference type="Pfam" id="PF00005">
    <property type="entry name" value="ABC_tran"/>
    <property type="match status" value="1"/>
</dbReference>
<comment type="subcellular location">
    <subcellularLocation>
        <location evidence="1">Cell membrane</location>
        <topology evidence="1">Multi-pass membrane protein</topology>
    </subcellularLocation>
</comment>
<evidence type="ECO:0000256" key="1">
    <source>
        <dbReference type="ARBA" id="ARBA00004651"/>
    </source>
</evidence>
<comment type="caution">
    <text evidence="10">The sequence shown here is derived from an EMBL/GenBank/DDBJ whole genome shotgun (WGS) entry which is preliminary data.</text>
</comment>
<proteinExistence type="predicted"/>
<reference evidence="10 11" key="1">
    <citation type="submission" date="2023-06" db="EMBL/GenBank/DDBJ databases">
        <title>Genomic Analysis of Acinetobacter Strains Recovered from South Australian Aquatic Samples provides Insights into the Circulation of Antibiotic Resistance determinants in the Environment.</title>
        <authorList>
            <person name="Tobin L."/>
            <person name="Jarocki V.M."/>
            <person name="Kenyon J."/>
            <person name="Drigo B."/>
            <person name="Donner E."/>
            <person name="Djordjevic S.P."/>
            <person name="Hamidian M."/>
        </authorList>
    </citation>
    <scope>NUCLEOTIDE SEQUENCE [LARGE SCALE GENOMIC DNA]</scope>
    <source>
        <strain evidence="10 11">SAAc652</strain>
    </source>
</reference>
<gene>
    <name evidence="10" type="ORF">QR674_00280</name>
</gene>
<evidence type="ECO:0000313" key="10">
    <source>
        <dbReference type="EMBL" id="MDV2467425.1"/>
    </source>
</evidence>
<name>A0ABU3WAJ9_9GAMM</name>
<keyword evidence="5 7" id="KW-1133">Transmembrane helix</keyword>